<dbReference type="InterPro" id="IPR050510">
    <property type="entry name" value="Cation_transp_ATPase_P-type"/>
</dbReference>
<feature type="domain" description="Cation-transporting P-type ATPase N-terminal" evidence="12">
    <location>
        <begin position="23"/>
        <end position="96"/>
    </location>
</feature>
<keyword evidence="4 11" id="KW-0812">Transmembrane</keyword>
<dbReference type="Pfam" id="PF00122">
    <property type="entry name" value="E1-E2_ATPase"/>
    <property type="match status" value="1"/>
</dbReference>
<dbReference type="SUPFAM" id="SSF81665">
    <property type="entry name" value="Calcium ATPase, transmembrane domain M"/>
    <property type="match status" value="1"/>
</dbReference>
<dbReference type="SUPFAM" id="SSF81653">
    <property type="entry name" value="Calcium ATPase, transduction domain A"/>
    <property type="match status" value="1"/>
</dbReference>
<feature type="transmembrane region" description="Helical" evidence="11">
    <location>
        <begin position="818"/>
        <end position="836"/>
    </location>
</feature>
<dbReference type="SUPFAM" id="SSF56784">
    <property type="entry name" value="HAD-like"/>
    <property type="match status" value="1"/>
</dbReference>
<evidence type="ECO:0000259" key="12">
    <source>
        <dbReference type="SMART" id="SM00831"/>
    </source>
</evidence>
<dbReference type="Pfam" id="PF00690">
    <property type="entry name" value="Cation_ATPase_N"/>
    <property type="match status" value="1"/>
</dbReference>
<dbReference type="InterPro" id="IPR006068">
    <property type="entry name" value="ATPase_P-typ_cation-transptr_C"/>
</dbReference>
<dbReference type="SFLD" id="SFLDG00002">
    <property type="entry name" value="C1.7:_P-type_atpase_like"/>
    <property type="match status" value="1"/>
</dbReference>
<feature type="compositionally biased region" description="Polar residues" evidence="10">
    <location>
        <begin position="1"/>
        <end position="11"/>
    </location>
</feature>
<dbReference type="RefSeq" id="WP_310071926.1">
    <property type="nucleotide sequence ID" value="NZ_JAVDVX010000003.1"/>
</dbReference>
<evidence type="ECO:0000256" key="11">
    <source>
        <dbReference type="SAM" id="Phobius"/>
    </source>
</evidence>
<keyword evidence="3" id="KW-1003">Cell membrane</keyword>
<dbReference type="InterPro" id="IPR018303">
    <property type="entry name" value="ATPase_P-typ_P_site"/>
</dbReference>
<proteinExistence type="inferred from homology"/>
<dbReference type="Pfam" id="PF13246">
    <property type="entry name" value="Cation_ATPase"/>
    <property type="match status" value="1"/>
</dbReference>
<feature type="transmembrane region" description="Helical" evidence="11">
    <location>
        <begin position="745"/>
        <end position="763"/>
    </location>
</feature>
<dbReference type="PANTHER" id="PTHR43294:SF21">
    <property type="entry name" value="CATION TRANSPORTING ATPASE"/>
    <property type="match status" value="1"/>
</dbReference>
<evidence type="ECO:0000256" key="5">
    <source>
        <dbReference type="ARBA" id="ARBA00022741"/>
    </source>
</evidence>
<dbReference type="Gene3D" id="3.40.50.1000">
    <property type="entry name" value="HAD superfamily/HAD-like"/>
    <property type="match status" value="1"/>
</dbReference>
<dbReference type="Gene3D" id="2.70.150.10">
    <property type="entry name" value="Calcium-transporting ATPase, cytoplasmic transduction domain A"/>
    <property type="match status" value="1"/>
</dbReference>
<evidence type="ECO:0000256" key="1">
    <source>
        <dbReference type="ARBA" id="ARBA00004651"/>
    </source>
</evidence>
<dbReference type="SFLD" id="SFLDF00027">
    <property type="entry name" value="p-type_atpase"/>
    <property type="match status" value="1"/>
</dbReference>
<evidence type="ECO:0000256" key="4">
    <source>
        <dbReference type="ARBA" id="ARBA00022692"/>
    </source>
</evidence>
<keyword evidence="9 11" id="KW-0472">Membrane</keyword>
<dbReference type="PANTHER" id="PTHR43294">
    <property type="entry name" value="SODIUM/POTASSIUM-TRANSPORTING ATPASE SUBUNIT ALPHA"/>
    <property type="match status" value="1"/>
</dbReference>
<feature type="transmembrane region" description="Helical" evidence="11">
    <location>
        <begin position="783"/>
        <end position="806"/>
    </location>
</feature>
<feature type="transmembrane region" description="Helical" evidence="11">
    <location>
        <begin position="100"/>
        <end position="116"/>
    </location>
</feature>
<dbReference type="SUPFAM" id="SSF81660">
    <property type="entry name" value="Metal cation-transporting ATPase, ATP-binding domain N"/>
    <property type="match status" value="1"/>
</dbReference>
<feature type="transmembrane region" description="Helical" evidence="11">
    <location>
        <begin position="299"/>
        <end position="324"/>
    </location>
</feature>
<evidence type="ECO:0000313" key="14">
    <source>
        <dbReference type="Proteomes" id="UP001253595"/>
    </source>
</evidence>
<feature type="region of interest" description="Disordered" evidence="10">
    <location>
        <begin position="1"/>
        <end position="21"/>
    </location>
</feature>
<comment type="similarity">
    <text evidence="2">Belongs to the cation transport ATPase (P-type) (TC 3.A.3) family. Type IIA subfamily.</text>
</comment>
<name>A0ABU1UXR7_9GAMM</name>
<gene>
    <name evidence="13" type="ORF">J2X05_002008</name>
</gene>
<dbReference type="NCBIfam" id="TIGR01494">
    <property type="entry name" value="ATPase_P-type"/>
    <property type="match status" value="2"/>
</dbReference>
<dbReference type="InterPro" id="IPR023298">
    <property type="entry name" value="ATPase_P-typ_TM_dom_sf"/>
</dbReference>
<keyword evidence="7" id="KW-1278">Translocase</keyword>
<dbReference type="Gene3D" id="3.40.1110.10">
    <property type="entry name" value="Calcium-transporting ATPase, cytoplasmic domain N"/>
    <property type="match status" value="1"/>
</dbReference>
<dbReference type="InterPro" id="IPR059000">
    <property type="entry name" value="ATPase_P-type_domA"/>
</dbReference>
<dbReference type="Pfam" id="PF00689">
    <property type="entry name" value="Cation_ATPase_C"/>
    <property type="match status" value="1"/>
</dbReference>
<dbReference type="InterPro" id="IPR023214">
    <property type="entry name" value="HAD_sf"/>
</dbReference>
<feature type="transmembrane region" description="Helical" evidence="11">
    <location>
        <begin position="269"/>
        <end position="287"/>
    </location>
</feature>
<keyword evidence="5" id="KW-0547">Nucleotide-binding</keyword>
<comment type="subcellular location">
    <subcellularLocation>
        <location evidence="1">Cell membrane</location>
        <topology evidence="1">Multi-pass membrane protein</topology>
    </subcellularLocation>
</comment>
<keyword evidence="6" id="KW-0067">ATP-binding</keyword>
<dbReference type="InterPro" id="IPR036412">
    <property type="entry name" value="HAD-like_sf"/>
</dbReference>
<feature type="transmembrane region" description="Helical" evidence="11">
    <location>
        <begin position="715"/>
        <end position="739"/>
    </location>
</feature>
<dbReference type="InterPro" id="IPR023299">
    <property type="entry name" value="ATPase_P-typ_cyto_dom_N"/>
</dbReference>
<evidence type="ECO:0000256" key="8">
    <source>
        <dbReference type="ARBA" id="ARBA00022989"/>
    </source>
</evidence>
<evidence type="ECO:0000256" key="10">
    <source>
        <dbReference type="SAM" id="MobiDB-lite"/>
    </source>
</evidence>
<evidence type="ECO:0000313" key="13">
    <source>
        <dbReference type="EMBL" id="MDR7089986.1"/>
    </source>
</evidence>
<reference evidence="13 14" key="1">
    <citation type="submission" date="2023-07" db="EMBL/GenBank/DDBJ databases">
        <title>Sorghum-associated microbial communities from plants grown in Nebraska, USA.</title>
        <authorList>
            <person name="Schachtman D."/>
        </authorList>
    </citation>
    <scope>NUCLEOTIDE SEQUENCE [LARGE SCALE GENOMIC DNA]</scope>
    <source>
        <strain evidence="13 14">BE190</strain>
    </source>
</reference>
<dbReference type="InterPro" id="IPR001757">
    <property type="entry name" value="P_typ_ATPase"/>
</dbReference>
<dbReference type="PROSITE" id="PS00154">
    <property type="entry name" value="ATPASE_E1_E2"/>
    <property type="match status" value="1"/>
</dbReference>
<dbReference type="PRINTS" id="PR00120">
    <property type="entry name" value="HATPASE"/>
</dbReference>
<feature type="transmembrane region" description="Helical" evidence="11">
    <location>
        <begin position="76"/>
        <end position="94"/>
    </location>
</feature>
<feature type="transmembrane region" description="Helical" evidence="11">
    <location>
        <begin position="857"/>
        <end position="874"/>
    </location>
</feature>
<evidence type="ECO:0000256" key="6">
    <source>
        <dbReference type="ARBA" id="ARBA00022840"/>
    </source>
</evidence>
<dbReference type="SFLD" id="SFLDS00003">
    <property type="entry name" value="Haloacid_Dehalogenase"/>
    <property type="match status" value="1"/>
</dbReference>
<dbReference type="EMBL" id="JAVDVX010000003">
    <property type="protein sequence ID" value="MDR7089986.1"/>
    <property type="molecule type" value="Genomic_DNA"/>
</dbReference>
<evidence type="ECO:0000256" key="3">
    <source>
        <dbReference type="ARBA" id="ARBA00022475"/>
    </source>
</evidence>
<comment type="caution">
    <text evidence="13">The sequence shown here is derived from an EMBL/GenBank/DDBJ whole genome shotgun (WGS) entry which is preliminary data.</text>
</comment>
<dbReference type="Gene3D" id="1.20.1110.10">
    <property type="entry name" value="Calcium-transporting ATPase, transmembrane domain"/>
    <property type="match status" value="1"/>
</dbReference>
<dbReference type="InterPro" id="IPR004014">
    <property type="entry name" value="ATPase_P-typ_cation-transptr_N"/>
</dbReference>
<dbReference type="Proteomes" id="UP001253595">
    <property type="component" value="Unassembled WGS sequence"/>
</dbReference>
<dbReference type="InterPro" id="IPR008250">
    <property type="entry name" value="ATPase_P-typ_transduc_dom_A_sf"/>
</dbReference>
<protein>
    <submittedName>
        <fullName evidence="13">Magnesium-transporting ATPase (P-type)</fullName>
    </submittedName>
</protein>
<accession>A0ABU1UXR7</accession>
<dbReference type="PRINTS" id="PR00119">
    <property type="entry name" value="CATATPASE"/>
</dbReference>
<evidence type="ECO:0000256" key="9">
    <source>
        <dbReference type="ARBA" id="ARBA00023136"/>
    </source>
</evidence>
<evidence type="ECO:0000256" key="7">
    <source>
        <dbReference type="ARBA" id="ARBA00022967"/>
    </source>
</evidence>
<sequence length="928" mass="100785">MDSITDSTADDSPSLKDPPLVDDAHAQTPEQLFSALNCSAAGLTEAEATARRRRWGDNQLPVTPPTPAWRRWLRQFHNLFIYVLLISSAISLLLQHWIDAGVIFTVMLINAGIGYVQEGKAEAALRAIMSLSKSLCMVVRSNAGMVSAGITIDSSHLVPGDLVMLQAGDRVPADLRLIEVRELRCDEALLTGESQSTSKKTTTLPADTLLAERHNMAYMGTLVTQGTARGLVVNTGSRTQIGAINKLVQKVEVTETPLQRQLGKLAQQLTFVILVVTAATMAFGILIRDYTIAQMFQAAIGIAVAAIPEGLPAIVTIALALGVGRMATEHALVRRLPAVEVLGSVDVICTDKTGTLTANAMTARQLITANNHYLISGEGYEPRGDFRRKGEHHASSIHTDDQQLASACRIALLCNDANLTHANNRWQLHGDPTEGALYVLALKFGLSAERAQLRPRLDALPFESEKRYMAVSHSAENGVQTMAVKGAPDRLLELCQWQLGITGNEPLDKTYWLQQLNSLAAQGMRVMALAYKHLPDDQQSLTHQDMDEGLVMVALAGLSDPPRPEAIAAIDTCHNAGIRVMMITGDNPVTAAAIGKELGLNAKRVMTGAELDLLGPADFSQIAETVDIFARTSPANKLQLVEALQTRHHTVAMTGDGVNDAPALRTADIGIAMGMKGTDAAREASAFVLTDDNFATIEQAVAEGRTIYDNIVKSIAFILPTDLAEASIIILAIVFGWMLPITPAQILWVNTITAVTLALALVFERSEANIMARPPRNRRQGLLTTALLYRILLVGGLGAATVFALFRWKLEQGASIEQARAMAVNALVLFECFYLLTARTFYDSIWHTRYWHGIRPSLLAIIVVVIFQLLFTYLPLSHTIFAVAALSLADWLIIALATSPILLVVELEKVIARRYNKITKGVSAHARF</sequence>
<evidence type="ECO:0000256" key="2">
    <source>
        <dbReference type="ARBA" id="ARBA00005675"/>
    </source>
</evidence>
<keyword evidence="8 11" id="KW-1133">Transmembrane helix</keyword>
<feature type="transmembrane region" description="Helical" evidence="11">
    <location>
        <begin position="880"/>
        <end position="905"/>
    </location>
</feature>
<dbReference type="SMART" id="SM00831">
    <property type="entry name" value="Cation_ATPase_N"/>
    <property type="match status" value="1"/>
</dbReference>
<keyword evidence="14" id="KW-1185">Reference proteome</keyword>
<dbReference type="InterPro" id="IPR044492">
    <property type="entry name" value="P_typ_ATPase_HD_dom"/>
</dbReference>
<organism evidence="13 14">
    <name type="scientific">Cellvibrio fibrivorans</name>
    <dbReference type="NCBI Taxonomy" id="126350"/>
    <lineage>
        <taxon>Bacteria</taxon>
        <taxon>Pseudomonadati</taxon>
        <taxon>Pseudomonadota</taxon>
        <taxon>Gammaproteobacteria</taxon>
        <taxon>Cellvibrionales</taxon>
        <taxon>Cellvibrionaceae</taxon>
        <taxon>Cellvibrio</taxon>
    </lineage>
</organism>